<evidence type="ECO:0000256" key="2">
    <source>
        <dbReference type="ARBA" id="ARBA00010637"/>
    </source>
</evidence>
<evidence type="ECO:0000313" key="11">
    <source>
        <dbReference type="EMBL" id="WMW79092.1"/>
    </source>
</evidence>
<accession>A0ABY9RFU7</accession>
<keyword evidence="3" id="KW-0813">Transport</keyword>
<keyword evidence="6 10" id="KW-0812">Transmembrane</keyword>
<dbReference type="RefSeq" id="WP_309480593.1">
    <property type="nucleotide sequence ID" value="NZ_CP133720.1"/>
</dbReference>
<dbReference type="Gene3D" id="3.30.1360.100">
    <property type="entry name" value="General secretion pathway protein M, EpsM"/>
    <property type="match status" value="1"/>
</dbReference>
<evidence type="ECO:0000256" key="9">
    <source>
        <dbReference type="ARBA" id="ARBA00023136"/>
    </source>
</evidence>
<keyword evidence="9 10" id="KW-0472">Membrane</keyword>
<evidence type="ECO:0000313" key="12">
    <source>
        <dbReference type="Proteomes" id="UP001181355"/>
    </source>
</evidence>
<evidence type="ECO:0000256" key="5">
    <source>
        <dbReference type="ARBA" id="ARBA00022519"/>
    </source>
</evidence>
<keyword evidence="5" id="KW-0997">Cell inner membrane</keyword>
<dbReference type="Proteomes" id="UP001181355">
    <property type="component" value="Chromosome"/>
</dbReference>
<evidence type="ECO:0000256" key="7">
    <source>
        <dbReference type="ARBA" id="ARBA00022927"/>
    </source>
</evidence>
<keyword evidence="7" id="KW-0653">Protein transport</keyword>
<evidence type="ECO:0000256" key="3">
    <source>
        <dbReference type="ARBA" id="ARBA00022448"/>
    </source>
</evidence>
<keyword evidence="4" id="KW-1003">Cell membrane</keyword>
<sequence length="165" mass="18484">MMQDFLEQWRNSWEKRAPQERRILTIVAVLIVASVIYLVGIAPATQNRTQLEKSIPEMKQKAAQMNELVVQYKGLASSVADGVAPVTRELIEPTLVRRNIKTQSLSVTGELVRVQANVANYASVMEWLLEIQKAMRLTVEDIKITALTEPGQVSVVVTLKQQRAA</sequence>
<name>A0ABY9RFU7_9BURK</name>
<comment type="similarity">
    <text evidence="2">Belongs to the GSP M family.</text>
</comment>
<comment type="subcellular location">
    <subcellularLocation>
        <location evidence="1">Cell inner membrane</location>
        <topology evidence="1">Single-pass membrane protein</topology>
    </subcellularLocation>
</comment>
<keyword evidence="12" id="KW-1185">Reference proteome</keyword>
<evidence type="ECO:0000256" key="1">
    <source>
        <dbReference type="ARBA" id="ARBA00004377"/>
    </source>
</evidence>
<evidence type="ECO:0000256" key="10">
    <source>
        <dbReference type="SAM" id="Phobius"/>
    </source>
</evidence>
<dbReference type="InterPro" id="IPR023229">
    <property type="entry name" value="T2SS_M_periplasmic_sf"/>
</dbReference>
<evidence type="ECO:0000256" key="8">
    <source>
        <dbReference type="ARBA" id="ARBA00022989"/>
    </source>
</evidence>
<evidence type="ECO:0000256" key="6">
    <source>
        <dbReference type="ARBA" id="ARBA00022692"/>
    </source>
</evidence>
<proteinExistence type="inferred from homology"/>
<organism evidence="11 12">
    <name type="scientific">Undibacterium cyanobacteriorum</name>
    <dbReference type="NCBI Taxonomy" id="3073561"/>
    <lineage>
        <taxon>Bacteria</taxon>
        <taxon>Pseudomonadati</taxon>
        <taxon>Pseudomonadota</taxon>
        <taxon>Betaproteobacteria</taxon>
        <taxon>Burkholderiales</taxon>
        <taxon>Oxalobacteraceae</taxon>
        <taxon>Undibacterium</taxon>
    </lineage>
</organism>
<protein>
    <submittedName>
        <fullName evidence="11">Type II secretion system protein GspM</fullName>
    </submittedName>
</protein>
<dbReference type="Pfam" id="PF04612">
    <property type="entry name" value="T2SSM"/>
    <property type="match status" value="1"/>
</dbReference>
<gene>
    <name evidence="11" type="primary">gspM</name>
    <name evidence="11" type="ORF">RF679_10505</name>
</gene>
<dbReference type="EMBL" id="CP133720">
    <property type="protein sequence ID" value="WMW79092.1"/>
    <property type="molecule type" value="Genomic_DNA"/>
</dbReference>
<evidence type="ECO:0000256" key="4">
    <source>
        <dbReference type="ARBA" id="ARBA00022475"/>
    </source>
</evidence>
<keyword evidence="8 10" id="KW-1133">Transmembrane helix</keyword>
<dbReference type="SUPFAM" id="SSF103054">
    <property type="entry name" value="General secretion pathway protein M, EpsM"/>
    <property type="match status" value="1"/>
</dbReference>
<feature type="transmembrane region" description="Helical" evidence="10">
    <location>
        <begin position="23"/>
        <end position="44"/>
    </location>
</feature>
<dbReference type="InterPro" id="IPR007690">
    <property type="entry name" value="T2SS_GspM"/>
</dbReference>
<reference evidence="11" key="1">
    <citation type="submission" date="2023-09" db="EMBL/GenBank/DDBJ databases">
        <title>Undibacterium sp. 20NA77.5 isolated from freshwater.</title>
        <authorList>
            <person name="Le V."/>
            <person name="Ko S.-R."/>
            <person name="Ahn C.-Y."/>
            <person name="Oh H.-M."/>
        </authorList>
    </citation>
    <scope>NUCLEOTIDE SEQUENCE</scope>
    <source>
        <strain evidence="11">20NA77.5</strain>
    </source>
</reference>